<sequence>MIPLFFQVVQLESAAKAGGRLVIPSLAAPIGGVISGVVMSRWGKLAILVRVGAALMVIGNLLVWSFHFQDASWKYIVYLFPANLGQGIVYPGILFTFLATFERSDHAVSTSTVYLIRSLGWVWGVAITSAITQNVLKDGLPKALDGMPDKWRVIEEIRHSVDVLKELPPEICMPARLVYYDAIERAFLFSTIIAAIGFVAALFMRGRGLDRE</sequence>
<evidence type="ECO:0000313" key="1">
    <source>
        <dbReference type="EMBL" id="KAK3064992.1"/>
    </source>
</evidence>
<protein>
    <submittedName>
        <fullName evidence="1">Uncharacterized protein</fullName>
    </submittedName>
</protein>
<proteinExistence type="predicted"/>
<reference evidence="1" key="1">
    <citation type="submission" date="2024-09" db="EMBL/GenBank/DDBJ databases">
        <title>Black Yeasts Isolated from many extreme environments.</title>
        <authorList>
            <person name="Coleine C."/>
            <person name="Stajich J.E."/>
            <person name="Selbmann L."/>
        </authorList>
    </citation>
    <scope>NUCLEOTIDE SEQUENCE</scope>
    <source>
        <strain evidence="1">CCFEE 5737</strain>
    </source>
</reference>
<dbReference type="Proteomes" id="UP001186974">
    <property type="component" value="Unassembled WGS sequence"/>
</dbReference>
<comment type="caution">
    <text evidence="1">The sequence shown here is derived from an EMBL/GenBank/DDBJ whole genome shotgun (WGS) entry which is preliminary data.</text>
</comment>
<organism evidence="1 2">
    <name type="scientific">Coniosporium uncinatum</name>
    <dbReference type="NCBI Taxonomy" id="93489"/>
    <lineage>
        <taxon>Eukaryota</taxon>
        <taxon>Fungi</taxon>
        <taxon>Dikarya</taxon>
        <taxon>Ascomycota</taxon>
        <taxon>Pezizomycotina</taxon>
        <taxon>Dothideomycetes</taxon>
        <taxon>Dothideomycetes incertae sedis</taxon>
        <taxon>Coniosporium</taxon>
    </lineage>
</organism>
<name>A0ACC3DCE9_9PEZI</name>
<accession>A0ACC3DCE9</accession>
<gene>
    <name evidence="1" type="ORF">LTS18_014485</name>
</gene>
<keyword evidence="2" id="KW-1185">Reference proteome</keyword>
<dbReference type="EMBL" id="JAWDJW010006380">
    <property type="protein sequence ID" value="KAK3064992.1"/>
    <property type="molecule type" value="Genomic_DNA"/>
</dbReference>
<evidence type="ECO:0000313" key="2">
    <source>
        <dbReference type="Proteomes" id="UP001186974"/>
    </source>
</evidence>